<evidence type="ECO:0000259" key="10">
    <source>
        <dbReference type="PROSITE" id="PS50109"/>
    </source>
</evidence>
<name>A0ABT3X2V1_9BACL</name>
<feature type="transmembrane region" description="Helical" evidence="9">
    <location>
        <begin position="13"/>
        <end position="34"/>
    </location>
</feature>
<evidence type="ECO:0000256" key="4">
    <source>
        <dbReference type="ARBA" id="ARBA00022679"/>
    </source>
</evidence>
<keyword evidence="7" id="KW-0067">ATP-binding</keyword>
<accession>A0ABT3X2V1</accession>
<dbReference type="InterPro" id="IPR050482">
    <property type="entry name" value="Sensor_HK_TwoCompSys"/>
</dbReference>
<feature type="domain" description="Histidine kinase" evidence="10">
    <location>
        <begin position="210"/>
        <end position="392"/>
    </location>
</feature>
<keyword evidence="9" id="KW-1133">Transmembrane helix</keyword>
<dbReference type="Gene3D" id="1.20.5.1930">
    <property type="match status" value="1"/>
</dbReference>
<evidence type="ECO:0000313" key="12">
    <source>
        <dbReference type="Proteomes" id="UP001208017"/>
    </source>
</evidence>
<dbReference type="PROSITE" id="PS50109">
    <property type="entry name" value="HIS_KIN"/>
    <property type="match status" value="1"/>
</dbReference>
<keyword evidence="8" id="KW-0902">Two-component regulatory system</keyword>
<keyword evidence="4" id="KW-0808">Transferase</keyword>
<keyword evidence="9" id="KW-0812">Transmembrane</keyword>
<gene>
    <name evidence="11" type="ORF">OS242_14855</name>
</gene>
<dbReference type="InterPro" id="IPR036890">
    <property type="entry name" value="HATPase_C_sf"/>
</dbReference>
<dbReference type="Gene3D" id="3.30.565.10">
    <property type="entry name" value="Histidine kinase-like ATPase, C-terminal domain"/>
    <property type="match status" value="1"/>
</dbReference>
<protein>
    <recommendedName>
        <fullName evidence="2">histidine kinase</fullName>
        <ecNumber evidence="2">2.7.13.3</ecNumber>
    </recommendedName>
</protein>
<comment type="catalytic activity">
    <reaction evidence="1">
        <text>ATP + protein L-histidine = ADP + protein N-phospho-L-histidine.</text>
        <dbReference type="EC" id="2.7.13.3"/>
    </reaction>
</comment>
<evidence type="ECO:0000256" key="1">
    <source>
        <dbReference type="ARBA" id="ARBA00000085"/>
    </source>
</evidence>
<dbReference type="CDD" id="cd16917">
    <property type="entry name" value="HATPase_UhpB-NarQ-NarX-like"/>
    <property type="match status" value="1"/>
</dbReference>
<dbReference type="Pfam" id="PF07730">
    <property type="entry name" value="HisKA_3"/>
    <property type="match status" value="1"/>
</dbReference>
<dbReference type="PANTHER" id="PTHR24421:SF10">
    <property type="entry name" value="NITRATE_NITRITE SENSOR PROTEIN NARQ"/>
    <property type="match status" value="1"/>
</dbReference>
<dbReference type="RefSeq" id="WP_267152473.1">
    <property type="nucleotide sequence ID" value="NZ_JAPMLT010000009.1"/>
</dbReference>
<evidence type="ECO:0000256" key="3">
    <source>
        <dbReference type="ARBA" id="ARBA00022553"/>
    </source>
</evidence>
<evidence type="ECO:0000256" key="2">
    <source>
        <dbReference type="ARBA" id="ARBA00012438"/>
    </source>
</evidence>
<reference evidence="11 12" key="1">
    <citation type="submission" date="2022-11" db="EMBL/GenBank/DDBJ databases">
        <title>Study of microbial diversity in lake waters.</title>
        <authorList>
            <person name="Zhang J."/>
        </authorList>
    </citation>
    <scope>NUCLEOTIDE SEQUENCE [LARGE SCALE GENOMIC DNA]</scope>
    <source>
        <strain evidence="11 12">DT12</strain>
    </source>
</reference>
<proteinExistence type="predicted"/>
<keyword evidence="3" id="KW-0597">Phosphoprotein</keyword>
<keyword evidence="12" id="KW-1185">Reference proteome</keyword>
<keyword evidence="9" id="KW-0472">Membrane</keyword>
<feature type="transmembrane region" description="Helical" evidence="9">
    <location>
        <begin position="136"/>
        <end position="154"/>
    </location>
</feature>
<dbReference type="InterPro" id="IPR011712">
    <property type="entry name" value="Sig_transdc_His_kin_sub3_dim/P"/>
</dbReference>
<evidence type="ECO:0000313" key="11">
    <source>
        <dbReference type="EMBL" id="MCX7571229.1"/>
    </source>
</evidence>
<evidence type="ECO:0000256" key="9">
    <source>
        <dbReference type="SAM" id="Phobius"/>
    </source>
</evidence>
<feature type="transmembrane region" description="Helical" evidence="9">
    <location>
        <begin position="41"/>
        <end position="59"/>
    </location>
</feature>
<dbReference type="SUPFAM" id="SSF55874">
    <property type="entry name" value="ATPase domain of HSP90 chaperone/DNA topoisomerase II/histidine kinase"/>
    <property type="match status" value="1"/>
</dbReference>
<comment type="caution">
    <text evidence="11">The sequence shown here is derived from an EMBL/GenBank/DDBJ whole genome shotgun (WGS) entry which is preliminary data.</text>
</comment>
<dbReference type="EMBL" id="JAPMLT010000009">
    <property type="protein sequence ID" value="MCX7571229.1"/>
    <property type="molecule type" value="Genomic_DNA"/>
</dbReference>
<dbReference type="EC" id="2.7.13.3" evidence="2"/>
<feature type="transmembrane region" description="Helical" evidence="9">
    <location>
        <begin position="110"/>
        <end position="130"/>
    </location>
</feature>
<sequence>MLTNLRDWHWSNWLFYMIRLSWFLGHWVIFTELLPQVSSGALFRLAQVLCFLLPLLFWRPGATHRTLFVWTEALTSGLFAVYVNGVLDAHSTFLILPLTLVGFLSVQRMVWWVAPLFVLVLPALGPLLGLQSWHGVWEMMVGGQVAFLIGYAFSRVLSSHEQMRTLLHENQRQYQLIEEQNQALMQYAQQVEQVTLLEERNRMARELHDTVGHTLTSVIMGMDAVMYLVDSVPEKAKEKLEVLRDVTRGGLDEVRRNIHQIAPTEEERLGHTLAAIAGEFAVHTATKISLYTEGEEYEVATPVRLTLIRCLQESLTNAKRHGRAMTVLIRLCYGPDSVQLRIEDDGIGMADSLFGFGLRTMQERIAAHQGTLDVVSRAGEGAVVTCTIPTGGEL</sequence>
<dbReference type="InterPro" id="IPR005467">
    <property type="entry name" value="His_kinase_dom"/>
</dbReference>
<dbReference type="SMART" id="SM00387">
    <property type="entry name" value="HATPase_c"/>
    <property type="match status" value="1"/>
</dbReference>
<evidence type="ECO:0000256" key="5">
    <source>
        <dbReference type="ARBA" id="ARBA00022741"/>
    </source>
</evidence>
<dbReference type="GO" id="GO:0016301">
    <property type="term" value="F:kinase activity"/>
    <property type="evidence" value="ECO:0007669"/>
    <property type="project" value="UniProtKB-KW"/>
</dbReference>
<dbReference type="Proteomes" id="UP001208017">
    <property type="component" value="Unassembled WGS sequence"/>
</dbReference>
<dbReference type="InterPro" id="IPR003594">
    <property type="entry name" value="HATPase_dom"/>
</dbReference>
<keyword evidence="5" id="KW-0547">Nucleotide-binding</keyword>
<evidence type="ECO:0000256" key="8">
    <source>
        <dbReference type="ARBA" id="ARBA00023012"/>
    </source>
</evidence>
<dbReference type="Pfam" id="PF02518">
    <property type="entry name" value="HATPase_c"/>
    <property type="match status" value="1"/>
</dbReference>
<evidence type="ECO:0000256" key="7">
    <source>
        <dbReference type="ARBA" id="ARBA00022840"/>
    </source>
</evidence>
<evidence type="ECO:0000256" key="6">
    <source>
        <dbReference type="ARBA" id="ARBA00022777"/>
    </source>
</evidence>
<keyword evidence="6 11" id="KW-0418">Kinase</keyword>
<organism evidence="11 12">
    <name type="scientific">Tumebacillus lacus</name>
    <dbReference type="NCBI Taxonomy" id="2995335"/>
    <lineage>
        <taxon>Bacteria</taxon>
        <taxon>Bacillati</taxon>
        <taxon>Bacillota</taxon>
        <taxon>Bacilli</taxon>
        <taxon>Bacillales</taxon>
        <taxon>Alicyclobacillaceae</taxon>
        <taxon>Tumebacillus</taxon>
    </lineage>
</organism>
<dbReference type="PANTHER" id="PTHR24421">
    <property type="entry name" value="NITRATE/NITRITE SENSOR PROTEIN NARX-RELATED"/>
    <property type="match status" value="1"/>
</dbReference>